<dbReference type="RefSeq" id="WP_215864328.1">
    <property type="nucleotide sequence ID" value="NZ_JABELD010000087.1"/>
</dbReference>
<sequence>MMDSRFLDEARELPSKVHASQAGKSGMTPMERIVAWSVFRTRAEAENLVAHVHLAPGQHLIGGHGQDSVAPFWWVGVQVSDLGEWGHSAAINKRGRHGD</sequence>
<feature type="compositionally biased region" description="Basic and acidic residues" evidence="1">
    <location>
        <begin position="1"/>
        <end position="15"/>
    </location>
</feature>
<feature type="region of interest" description="Disordered" evidence="1">
    <location>
        <begin position="1"/>
        <end position="25"/>
    </location>
</feature>
<name>A0ABS5ZRY7_9PROT</name>
<comment type="caution">
    <text evidence="2">The sequence shown here is derived from an EMBL/GenBank/DDBJ whole genome shotgun (WGS) entry which is preliminary data.</text>
</comment>
<proteinExistence type="predicted"/>
<protein>
    <submittedName>
        <fullName evidence="2">Uncharacterized protein</fullName>
    </submittedName>
</protein>
<organism evidence="2 3">
    <name type="scientific">Acidithiobacillus concretivorus</name>
    <dbReference type="NCBI Taxonomy" id="3063952"/>
    <lineage>
        <taxon>Bacteria</taxon>
        <taxon>Pseudomonadati</taxon>
        <taxon>Pseudomonadota</taxon>
        <taxon>Acidithiobacillia</taxon>
        <taxon>Acidithiobacillales</taxon>
        <taxon>Acidithiobacillaceae</taxon>
        <taxon>Acidithiobacillus</taxon>
    </lineage>
</organism>
<accession>A0ABS5ZRY7</accession>
<evidence type="ECO:0000313" key="3">
    <source>
        <dbReference type="Proteomes" id="UP001197028"/>
    </source>
</evidence>
<reference evidence="2 3" key="1">
    <citation type="journal article" date="2021" name="ISME J.">
        <title>Genomic evolution of the class Acidithiobacillia: deep-branching Proteobacteria living in extreme acidic conditions.</title>
        <authorList>
            <person name="Moya-Beltran A."/>
            <person name="Beard S."/>
            <person name="Rojas-Villalobos C."/>
            <person name="Issotta F."/>
            <person name="Gallardo Y."/>
            <person name="Ulloa R."/>
            <person name="Giaveno A."/>
            <person name="Degli Esposti M."/>
            <person name="Johnson D.B."/>
            <person name="Quatrini R."/>
        </authorList>
    </citation>
    <scope>NUCLEOTIDE SEQUENCE [LARGE SCALE GENOMIC DNA]</scope>
    <source>
        <strain evidence="2 3">ATCC 19703</strain>
    </source>
</reference>
<keyword evidence="3" id="KW-1185">Reference proteome</keyword>
<dbReference type="EMBL" id="JABELD010000087">
    <property type="protein sequence ID" value="MBU2739405.1"/>
    <property type="molecule type" value="Genomic_DNA"/>
</dbReference>
<gene>
    <name evidence="2" type="ORF">HJG40_11555</name>
</gene>
<evidence type="ECO:0000313" key="2">
    <source>
        <dbReference type="EMBL" id="MBU2739405.1"/>
    </source>
</evidence>
<evidence type="ECO:0000256" key="1">
    <source>
        <dbReference type="SAM" id="MobiDB-lite"/>
    </source>
</evidence>
<dbReference type="Proteomes" id="UP001197028">
    <property type="component" value="Unassembled WGS sequence"/>
</dbReference>